<dbReference type="AlphaFoldDB" id="A0A3N7H3F1"/>
<name>A0A3N7H3F1_POPTR</name>
<keyword evidence="1" id="KW-0472">Membrane</keyword>
<protein>
    <submittedName>
        <fullName evidence="2">Uncharacterized protein</fullName>
    </submittedName>
</protein>
<evidence type="ECO:0000313" key="2">
    <source>
        <dbReference type="EMBL" id="RQO95304.1"/>
    </source>
</evidence>
<gene>
    <name evidence="2" type="ORF">POPTR_T172004</name>
</gene>
<keyword evidence="1" id="KW-1133">Transmembrane helix</keyword>
<feature type="transmembrane region" description="Helical" evidence="1">
    <location>
        <begin position="58"/>
        <end position="80"/>
    </location>
</feature>
<proteinExistence type="predicted"/>
<evidence type="ECO:0000256" key="1">
    <source>
        <dbReference type="SAM" id="Phobius"/>
    </source>
</evidence>
<accession>A0A3N7H3F1</accession>
<dbReference type="InParanoid" id="A0A3N7H3F1"/>
<keyword evidence="1" id="KW-0812">Transmembrane</keyword>
<feature type="transmembrane region" description="Helical" evidence="1">
    <location>
        <begin position="12"/>
        <end position="38"/>
    </location>
</feature>
<organism evidence="2">
    <name type="scientific">Populus trichocarpa</name>
    <name type="common">Western balsam poplar</name>
    <name type="synonym">Populus balsamifera subsp. trichocarpa</name>
    <dbReference type="NCBI Taxonomy" id="3694"/>
    <lineage>
        <taxon>Eukaryota</taxon>
        <taxon>Viridiplantae</taxon>
        <taxon>Streptophyta</taxon>
        <taxon>Embryophyta</taxon>
        <taxon>Tracheophyta</taxon>
        <taxon>Spermatophyta</taxon>
        <taxon>Magnoliopsida</taxon>
        <taxon>eudicotyledons</taxon>
        <taxon>Gunneridae</taxon>
        <taxon>Pentapetalae</taxon>
        <taxon>rosids</taxon>
        <taxon>fabids</taxon>
        <taxon>Malpighiales</taxon>
        <taxon>Salicaceae</taxon>
        <taxon>Saliceae</taxon>
        <taxon>Populus</taxon>
    </lineage>
</organism>
<dbReference type="EMBL" id="KZ623857">
    <property type="protein sequence ID" value="RQO95304.1"/>
    <property type="molecule type" value="Genomic_DNA"/>
</dbReference>
<sequence>MTRSKNFRRMTELVLCYLPCFWVSPFALFCCVLCPLFVFQPSPPLLISPCFPLCSGFLFSGFWSLLLGFLPLVLLFFGVWGRKGRK</sequence>
<reference evidence="2" key="1">
    <citation type="journal article" date="2006" name="Science">
        <title>The genome of black cottonwood, Populus trichocarpa (Torr. &amp; Gray).</title>
        <authorList>
            <person name="Tuskan G.A."/>
            <person name="Difazio S."/>
            <person name="Jansson S."/>
            <person name="Bohlmann J."/>
            <person name="Grigoriev I."/>
            <person name="Hellsten U."/>
            <person name="Putnam N."/>
            <person name="Ralph S."/>
            <person name="Rombauts S."/>
            <person name="Salamov A."/>
            <person name="Schein J."/>
            <person name="Sterck L."/>
            <person name="Aerts A."/>
            <person name="Bhalerao R.R."/>
            <person name="Bhalerao R.P."/>
            <person name="Blaudez D."/>
            <person name="Boerjan W."/>
            <person name="Brun A."/>
            <person name="Brunner A."/>
            <person name="Busov V."/>
            <person name="Campbell M."/>
            <person name="Carlson J."/>
            <person name="Chalot M."/>
            <person name="Chapman J."/>
            <person name="Chen G.L."/>
            <person name="Cooper D."/>
            <person name="Coutinho P.M."/>
            <person name="Couturier J."/>
            <person name="Covert S."/>
            <person name="Cronk Q."/>
            <person name="Cunningham R."/>
            <person name="Davis J."/>
            <person name="Degroeve S."/>
            <person name="Dejardin A."/>
            <person name="Depamphilis C."/>
            <person name="Detter J."/>
            <person name="Dirks B."/>
            <person name="Dubchak I."/>
            <person name="Duplessis S."/>
            <person name="Ehlting J."/>
            <person name="Ellis B."/>
            <person name="Gendler K."/>
            <person name="Goodstein D."/>
            <person name="Gribskov M."/>
            <person name="Grimwood J."/>
            <person name="Groover A."/>
            <person name="Gunter L."/>
            <person name="Hamberger B."/>
            <person name="Heinze B."/>
            <person name="Helariutta Y."/>
            <person name="Henrissat B."/>
            <person name="Holligan D."/>
            <person name="Holt R."/>
            <person name="Huang W."/>
            <person name="Islam-Faridi N."/>
            <person name="Jones S."/>
            <person name="Jones-Rhoades M."/>
            <person name="Jorgensen R."/>
            <person name="Joshi C."/>
            <person name="Kangasjarvi J."/>
            <person name="Karlsson J."/>
            <person name="Kelleher C."/>
            <person name="Kirkpatrick R."/>
            <person name="Kirst M."/>
            <person name="Kohler A."/>
            <person name="Kalluri U."/>
            <person name="Larimer F."/>
            <person name="Leebens-Mack J."/>
            <person name="Leple J.C."/>
            <person name="Locascio P."/>
            <person name="Lou Y."/>
            <person name="Lucas S."/>
            <person name="Martin F."/>
            <person name="Montanini B."/>
            <person name="Napoli C."/>
            <person name="Nelson D.R."/>
            <person name="Nelson C."/>
            <person name="Nieminen K."/>
            <person name="Nilsson O."/>
            <person name="Pereda V."/>
            <person name="Peter G."/>
            <person name="Philippe R."/>
            <person name="Pilate G."/>
            <person name="Poliakov A."/>
            <person name="Razumovskaya J."/>
            <person name="Richardson P."/>
            <person name="Rinaldi C."/>
            <person name="Ritland K."/>
            <person name="Rouze P."/>
            <person name="Ryaboy D."/>
            <person name="Schmutz J."/>
            <person name="Schrader J."/>
            <person name="Segerman B."/>
            <person name="Shin H."/>
            <person name="Siddiqui A."/>
            <person name="Sterky F."/>
            <person name="Terry A."/>
            <person name="Tsai C.J."/>
            <person name="Uberbacher E."/>
            <person name="Unneberg P."/>
            <person name="Vahala J."/>
            <person name="Wall K."/>
            <person name="Wessler S."/>
            <person name="Yang G."/>
            <person name="Yin T."/>
            <person name="Douglas C."/>
            <person name="Marra M."/>
            <person name="Sandberg G."/>
            <person name="Van de Peer Y."/>
            <person name="Rokhsar D."/>
        </authorList>
    </citation>
    <scope>NUCLEOTIDE SEQUENCE [LARGE SCALE GENOMIC DNA]</scope>
    <source>
        <strain evidence="2">Nisqually-1</strain>
    </source>
</reference>
<reference evidence="2" key="2">
    <citation type="submission" date="2017-07" db="EMBL/GenBank/DDBJ databases">
        <title>WGS assembly of Populus trichocarpa.</title>
        <authorList>
            <person name="Tuskan G."/>
            <person name="Difazio S."/>
            <person name="Jansson S."/>
            <person name="Bohlmann J."/>
            <person name="Grigoriev I."/>
            <person name="Hellsten U."/>
            <person name="Putnam N."/>
            <person name="Ralph S."/>
            <person name="Rombauts S."/>
            <person name="Salamov A."/>
            <person name="Schein J."/>
            <person name="Sterck L."/>
            <person name="Aerts A."/>
            <person name="Bhalerao R."/>
            <person name="Bhalerao R."/>
            <person name="Blaudez D."/>
            <person name="Boerjan W."/>
            <person name="Brun A."/>
            <person name="Brunner A."/>
            <person name="Busov V."/>
            <person name="Campbell M."/>
            <person name="Carlson J."/>
            <person name="Chalot M."/>
            <person name="Chapman J."/>
            <person name="Chen G."/>
            <person name="Cooper D."/>
            <person name="Coutinho P."/>
            <person name="Couturier J."/>
            <person name="Covert S."/>
            <person name="Cronk Q."/>
            <person name="Cunningham R."/>
            <person name="Davis J."/>
            <person name="Degroeve S."/>
            <person name="Dejardin A."/>
            <person name="Depamphilis C."/>
            <person name="Detter J."/>
            <person name="Dirks B."/>
            <person name="Dubchak I."/>
            <person name="Duplessis S."/>
            <person name="Ehlting J."/>
            <person name="Ellis B."/>
            <person name="Gendler K."/>
            <person name="Goodstein D."/>
            <person name="Gribskov M."/>
            <person name="Grimwood J."/>
            <person name="Groover A."/>
            <person name="Gunter L."/>
            <person name="Hamberger B."/>
            <person name="Heinze B."/>
            <person name="Helariutta Y."/>
            <person name="Henrissat B."/>
            <person name="Holligan D."/>
            <person name="Holt R."/>
            <person name="Huang W."/>
            <person name="Islam-Faridi N."/>
            <person name="Jones S."/>
            <person name="Jones-Rhoades M."/>
            <person name="Jorgensen R."/>
            <person name="Joshi C."/>
            <person name="Kangasjarvi J."/>
            <person name="Karlsson J."/>
            <person name="Kelleher C."/>
            <person name="Kirkpatrick R."/>
            <person name="Kirst M."/>
            <person name="Kohler A."/>
            <person name="Kalluri U."/>
            <person name="Larimer F."/>
            <person name="Leebens-Mack J."/>
            <person name="Leple J."/>
            <person name="Locascio P."/>
            <person name="Lou Y."/>
            <person name="Lucas S."/>
            <person name="Martin F."/>
            <person name="Montanini B."/>
            <person name="Napoli C."/>
            <person name="Nelson D."/>
            <person name="Nelson C."/>
            <person name="Nieminen K."/>
            <person name="Nilsson O."/>
            <person name="Pereda V."/>
            <person name="Peter G."/>
            <person name="Philippe R."/>
            <person name="Pilate G."/>
            <person name="Poliakov A."/>
            <person name="Razumovskaya J."/>
            <person name="Richardson P."/>
            <person name="Rinaldi C."/>
            <person name="Ritland K."/>
            <person name="Rouze P."/>
            <person name="Ryaboy D."/>
            <person name="Schmutz J."/>
            <person name="Schrader J."/>
            <person name="Segerman B."/>
            <person name="Shin H."/>
            <person name="Siddiqui A."/>
            <person name="Sterky F."/>
            <person name="Terry A."/>
            <person name="Tsai C."/>
            <person name="Uberbacher E."/>
            <person name="Unneberg P."/>
            <person name="Vahala J."/>
            <person name="Wall K."/>
            <person name="Wessler S."/>
            <person name="Yang G."/>
            <person name="Yin T."/>
            <person name="Douglas C."/>
            <person name="Marra M."/>
            <person name="Sandberg G."/>
            <person name="Van De Peer Y."/>
            <person name="Rokhsar D."/>
        </authorList>
    </citation>
    <scope>NUCLEOTIDE SEQUENCE</scope>
    <source>
        <strain evidence="2">Nisqually-1</strain>
    </source>
</reference>